<evidence type="ECO:0000313" key="2">
    <source>
        <dbReference type="EMBL" id="TDG12093.1"/>
    </source>
</evidence>
<protein>
    <submittedName>
        <fullName evidence="2">Metallopeptidase (SprT family)</fullName>
    </submittedName>
</protein>
<organism evidence="2 3">
    <name type="scientific">Seongchinamella unica</name>
    <dbReference type="NCBI Taxonomy" id="2547392"/>
    <lineage>
        <taxon>Bacteria</taxon>
        <taxon>Pseudomonadati</taxon>
        <taxon>Pseudomonadota</taxon>
        <taxon>Gammaproteobacteria</taxon>
        <taxon>Cellvibrionales</taxon>
        <taxon>Halieaceae</taxon>
        <taxon>Seongchinamella</taxon>
    </lineage>
</organism>
<dbReference type="EMBL" id="SMSE01000004">
    <property type="protein sequence ID" value="TDG12093.1"/>
    <property type="molecule type" value="Genomic_DNA"/>
</dbReference>
<dbReference type="GO" id="GO:0006950">
    <property type="term" value="P:response to stress"/>
    <property type="evidence" value="ECO:0007669"/>
    <property type="project" value="UniProtKB-ARBA"/>
</dbReference>
<dbReference type="OrthoDB" id="267364at2"/>
<name>A0A4R5LP03_9GAMM</name>
<keyword evidence="3" id="KW-1185">Reference proteome</keyword>
<comment type="caution">
    <text evidence="2">The sequence shown here is derived from an EMBL/GenBank/DDBJ whole genome shotgun (WGS) entry which is preliminary data.</text>
</comment>
<dbReference type="PANTHER" id="PTHR38773:SF1">
    <property type="entry name" value="PROTEIN SPRT"/>
    <property type="match status" value="1"/>
</dbReference>
<sequence length="172" mass="20272">MIEPIDESQCQQVLERTEYYIAQAEEVLERPFERIPVLFDLSGTTAGMFRAQGRQREIRFNPWIFAKYWRVNLEGTVPHEVAHYIVHEIHGLGKVRPHGEEWQALMHFFGAAPEVTFKADLEGIPQRRQRTHPYRCDCRQHQVSTTRHNRILRGTGTYLCRYCNGRLVYNVC</sequence>
<dbReference type="Proteomes" id="UP000295554">
    <property type="component" value="Unassembled WGS sequence"/>
</dbReference>
<dbReference type="InterPro" id="IPR006640">
    <property type="entry name" value="SprT-like_domain"/>
</dbReference>
<dbReference type="SMART" id="SM00731">
    <property type="entry name" value="SprT"/>
    <property type="match status" value="1"/>
</dbReference>
<dbReference type="Pfam" id="PF10263">
    <property type="entry name" value="SprT-like"/>
    <property type="match status" value="1"/>
</dbReference>
<evidence type="ECO:0000259" key="1">
    <source>
        <dbReference type="SMART" id="SM00731"/>
    </source>
</evidence>
<proteinExistence type="predicted"/>
<dbReference type="RefSeq" id="WP_133215212.1">
    <property type="nucleotide sequence ID" value="NZ_SMSE01000004.1"/>
</dbReference>
<dbReference type="AlphaFoldDB" id="A0A4R5LP03"/>
<accession>A0A4R5LP03</accession>
<reference evidence="2 3" key="1">
    <citation type="submission" date="2019-03" db="EMBL/GenBank/DDBJ databases">
        <title>Seongchinamella monodicae gen. nov., sp. nov., a novel member of the Gammaproteobacteria isolated from a tidal mudflat of beach.</title>
        <authorList>
            <person name="Yang H.G."/>
            <person name="Kang J.W."/>
            <person name="Lee S.D."/>
        </authorList>
    </citation>
    <scope>NUCLEOTIDE SEQUENCE [LARGE SCALE GENOMIC DNA]</scope>
    <source>
        <strain evidence="2 3">GH4-78</strain>
    </source>
</reference>
<evidence type="ECO:0000313" key="3">
    <source>
        <dbReference type="Proteomes" id="UP000295554"/>
    </source>
</evidence>
<feature type="domain" description="SprT-like" evidence="1">
    <location>
        <begin position="15"/>
        <end position="170"/>
    </location>
</feature>
<dbReference type="PANTHER" id="PTHR38773">
    <property type="entry name" value="PROTEIN SPRT"/>
    <property type="match status" value="1"/>
</dbReference>
<gene>
    <name evidence="2" type="ORF">E2F43_17220</name>
</gene>